<dbReference type="PANTHER" id="PTHR12377:SF0">
    <property type="entry name" value="CYTOSOLIC IRON-SULFUR ASSEMBLY COMPONENT 2B"/>
    <property type="match status" value="1"/>
</dbReference>
<reference evidence="2" key="1">
    <citation type="submission" date="2021-01" db="EMBL/GenBank/DDBJ databases">
        <authorList>
            <person name="Corre E."/>
            <person name="Pelletier E."/>
            <person name="Niang G."/>
            <person name="Scheremetjew M."/>
            <person name="Finn R."/>
            <person name="Kale V."/>
            <person name="Holt S."/>
            <person name="Cochrane G."/>
            <person name="Meng A."/>
            <person name="Brown T."/>
            <person name="Cohen L."/>
        </authorList>
    </citation>
    <scope>NUCLEOTIDE SEQUENCE</scope>
    <source>
        <strain evidence="2">CCMP494</strain>
    </source>
</reference>
<dbReference type="PANTHER" id="PTHR12377">
    <property type="entry name" value="CYTOSOLIC IRON-SULFUR ASSEMBLY COMPONENT 2B-RELATED"/>
    <property type="match status" value="1"/>
</dbReference>
<name>A0A7S0KHM0_MICPS</name>
<dbReference type="AlphaFoldDB" id="A0A7S0KHM0"/>
<gene>
    <name evidence="2" type="ORF">MSP1404_LOCUS2516</name>
</gene>
<dbReference type="Gene3D" id="3.30.300.130">
    <property type="entry name" value="Fe-S cluster assembly (FSCA)"/>
    <property type="match status" value="1"/>
</dbReference>
<dbReference type="InterPro" id="IPR034904">
    <property type="entry name" value="FSCA_dom_sf"/>
</dbReference>
<dbReference type="GO" id="GO:0051604">
    <property type="term" value="P:protein maturation"/>
    <property type="evidence" value="ECO:0007669"/>
    <property type="project" value="InterPro"/>
</dbReference>
<evidence type="ECO:0000313" key="2">
    <source>
        <dbReference type="EMBL" id="CAD8580194.1"/>
    </source>
</evidence>
<organism evidence="2">
    <name type="scientific">Micromonas pusilla</name>
    <name type="common">Picoplanktonic green alga</name>
    <name type="synonym">Chromulina pusilla</name>
    <dbReference type="NCBI Taxonomy" id="38833"/>
    <lineage>
        <taxon>Eukaryota</taxon>
        <taxon>Viridiplantae</taxon>
        <taxon>Chlorophyta</taxon>
        <taxon>Mamiellophyceae</taxon>
        <taxon>Mamiellales</taxon>
        <taxon>Mamiellaceae</taxon>
        <taxon>Micromonas</taxon>
    </lineage>
</organism>
<evidence type="ECO:0000256" key="1">
    <source>
        <dbReference type="ARBA" id="ARBA00010381"/>
    </source>
</evidence>
<proteinExistence type="inferred from homology"/>
<dbReference type="Gene3D" id="6.10.250.1280">
    <property type="match status" value="1"/>
</dbReference>
<comment type="similarity">
    <text evidence="1">Belongs to the MIP18 family.</text>
</comment>
<sequence>MTSSFINADPVVHVRRELPKSKRRIRLALETNELLSDPVDAIEVFYHIKDINDPEHPYSLEQLDIISVENIRVHSLTIRRKLQESLAGRFKTEVLVFPGSHSSELAVNKQLNDKERVAAALENTNLLEKVNLCLRGNLVL</sequence>
<dbReference type="EMBL" id="HBEV01003322">
    <property type="protein sequence ID" value="CAD8580194.1"/>
    <property type="molecule type" value="Transcribed_RNA"/>
</dbReference>
<protein>
    <submittedName>
        <fullName evidence="2">Uncharacterized protein</fullName>
    </submittedName>
</protein>
<accession>A0A7S0KHM0</accession>
<dbReference type="InterPro" id="IPR039796">
    <property type="entry name" value="MIP18"/>
</dbReference>